<protein>
    <recommendedName>
        <fullName evidence="1">Hedgehog/Intein (Hint) domain-containing protein</fullName>
    </recommendedName>
</protein>
<accession>A0A1X6ZI53</accession>
<evidence type="ECO:0000313" key="3">
    <source>
        <dbReference type="Proteomes" id="UP000193207"/>
    </source>
</evidence>
<evidence type="ECO:0000259" key="1">
    <source>
        <dbReference type="Pfam" id="PF13403"/>
    </source>
</evidence>
<organism evidence="2 3">
    <name type="scientific">Roseovarius halotolerans</name>
    <dbReference type="NCBI Taxonomy" id="505353"/>
    <lineage>
        <taxon>Bacteria</taxon>
        <taxon>Pseudomonadati</taxon>
        <taxon>Pseudomonadota</taxon>
        <taxon>Alphaproteobacteria</taxon>
        <taxon>Rhodobacterales</taxon>
        <taxon>Roseobacteraceae</taxon>
        <taxon>Roseovarius</taxon>
    </lineage>
</organism>
<name>A0A1X6ZI53_9RHOB</name>
<evidence type="ECO:0000313" key="2">
    <source>
        <dbReference type="EMBL" id="SLN51559.1"/>
    </source>
</evidence>
<keyword evidence="3" id="KW-1185">Reference proteome</keyword>
<dbReference type="EMBL" id="FWFU01000003">
    <property type="protein sequence ID" value="SLN51559.1"/>
    <property type="molecule type" value="Genomic_DNA"/>
</dbReference>
<dbReference type="InterPro" id="IPR036844">
    <property type="entry name" value="Hint_dom_sf"/>
</dbReference>
<feature type="domain" description="Hedgehog/Intein (Hint)" evidence="1">
    <location>
        <begin position="30"/>
        <end position="161"/>
    </location>
</feature>
<dbReference type="Pfam" id="PF13403">
    <property type="entry name" value="Hint_2"/>
    <property type="match status" value="1"/>
</dbReference>
<reference evidence="2 3" key="1">
    <citation type="submission" date="2017-03" db="EMBL/GenBank/DDBJ databases">
        <authorList>
            <person name="Afonso C.L."/>
            <person name="Miller P.J."/>
            <person name="Scott M.A."/>
            <person name="Spackman E."/>
            <person name="Goraichik I."/>
            <person name="Dimitrov K.M."/>
            <person name="Suarez D.L."/>
            <person name="Swayne D.E."/>
        </authorList>
    </citation>
    <scope>NUCLEOTIDE SEQUENCE [LARGE SCALE GENOMIC DNA]</scope>
    <source>
        <strain evidence="2 3">CECT 8110</strain>
    </source>
</reference>
<dbReference type="AlphaFoldDB" id="A0A1X6ZI53"/>
<sequence>MVVCAPWGAQRMAEYGGSYDGGATGVMTGLVEGTRIATAMGWRPVEAITMGDKVLTFDAGLQRVTEVLRDPLWSGDSACPRRFWPLEVPRGALGNRAVIRVLPDQAMLLESDAAEMLYGDPFALLPGEVLEGIRGIARVPPERDQKVVVLHFAEDQVVFDESGALFFAPSSRDLLDRAMQDDEGPLYTVLPLDDARALAAQIEIELSTDSVPGPRDMRAAVSSF</sequence>
<dbReference type="Proteomes" id="UP000193207">
    <property type="component" value="Unassembled WGS sequence"/>
</dbReference>
<gene>
    <name evidence="2" type="ORF">ROH8110_02830</name>
</gene>
<dbReference type="InterPro" id="IPR028992">
    <property type="entry name" value="Hedgehog/Intein_dom"/>
</dbReference>
<dbReference type="SUPFAM" id="SSF51294">
    <property type="entry name" value="Hedgehog/intein (Hint) domain"/>
    <property type="match status" value="1"/>
</dbReference>
<proteinExistence type="predicted"/>